<feature type="region of interest" description="Disordered" evidence="1">
    <location>
        <begin position="80"/>
        <end position="108"/>
    </location>
</feature>
<evidence type="ECO:0000256" key="1">
    <source>
        <dbReference type="SAM" id="MobiDB-lite"/>
    </source>
</evidence>
<dbReference type="EMBL" id="KN124204">
    <property type="protein sequence ID" value="KFO22009.1"/>
    <property type="molecule type" value="Genomic_DNA"/>
</dbReference>
<feature type="compositionally biased region" description="Acidic residues" evidence="1">
    <location>
        <begin position="86"/>
        <end position="102"/>
    </location>
</feature>
<keyword evidence="3" id="KW-1185">Reference proteome</keyword>
<dbReference type="Proteomes" id="UP000028990">
    <property type="component" value="Unassembled WGS sequence"/>
</dbReference>
<reference evidence="2 3" key="1">
    <citation type="submission" date="2013-11" db="EMBL/GenBank/DDBJ databases">
        <title>The Damaraland mole rat (Fukomys damarensis) genome and evolution of African mole rats.</title>
        <authorList>
            <person name="Gladyshev V.N."/>
            <person name="Fang X."/>
        </authorList>
    </citation>
    <scope>NUCLEOTIDE SEQUENCE [LARGE SCALE GENOMIC DNA]</scope>
    <source>
        <tissue evidence="2">Liver</tissue>
    </source>
</reference>
<gene>
    <name evidence="2" type="ORF">H920_16612</name>
</gene>
<sequence length="197" mass="21216">MCPAELVSPAGVLWAGPEVLGEWVSVSVLEIPEDVGVDLDTPESPVVEVCARIAVDWPESVGLDSSPVVVICMLERGTAEEVEKEKEEEEEDEEEEEEEEEAGGVVSQNLGTQELASWAGVLAPRLSLDLVTVGGNDPCVEVETDVVDWRFPLEEAGMERLCVLSLGGSVFRELVALAVPKDVEVGGPRVWRAFGET</sequence>
<accession>A0A091CRV7</accession>
<dbReference type="AlphaFoldDB" id="A0A091CRV7"/>
<proteinExistence type="predicted"/>
<organism evidence="2 3">
    <name type="scientific">Fukomys damarensis</name>
    <name type="common">Damaraland mole rat</name>
    <name type="synonym">Cryptomys damarensis</name>
    <dbReference type="NCBI Taxonomy" id="885580"/>
    <lineage>
        <taxon>Eukaryota</taxon>
        <taxon>Metazoa</taxon>
        <taxon>Chordata</taxon>
        <taxon>Craniata</taxon>
        <taxon>Vertebrata</taxon>
        <taxon>Euteleostomi</taxon>
        <taxon>Mammalia</taxon>
        <taxon>Eutheria</taxon>
        <taxon>Euarchontoglires</taxon>
        <taxon>Glires</taxon>
        <taxon>Rodentia</taxon>
        <taxon>Hystricomorpha</taxon>
        <taxon>Bathyergidae</taxon>
        <taxon>Fukomys</taxon>
    </lineage>
</organism>
<evidence type="ECO:0000313" key="2">
    <source>
        <dbReference type="EMBL" id="KFO22009.1"/>
    </source>
</evidence>
<name>A0A091CRV7_FUKDA</name>
<evidence type="ECO:0000313" key="3">
    <source>
        <dbReference type="Proteomes" id="UP000028990"/>
    </source>
</evidence>
<protein>
    <submittedName>
        <fullName evidence="2">Uncharacterized protein</fullName>
    </submittedName>
</protein>